<comment type="similarity">
    <text evidence="1">Belongs to the ATP-dependent AMP-binding enzyme family.</text>
</comment>
<dbReference type="Gene3D" id="3.30.300.30">
    <property type="match status" value="1"/>
</dbReference>
<sequence>MTASVSAPVRPHQNLGWLVERHARGPGGSRVAFEFEGEPRTFAALHDRSLRLAAGLADRGVRRGDRVGVLLGNGHAWVEVLFGLAALGAVTVPVNVLLRSSEVEHIMEDAQVTCLVADASASGCIAKMSGLPPLVVAVGPLEVPAGTRVPLVVAVGPLEVPAGTRVVRYDDLFERRPASGARAFAGTDAGTESDLAMLYYSSGTTGRPKAAAHTHEGVLWNTFGQVAGLDLTPDDVNLIVPSMSWAAGFHTAALALAWLGGRNVVLPTGSNSIGQIASVVERSHVTHTFLAPTLLRRLLASASDIERLRKSSLRWIITGSEPVPLSVVDALATELPGCALIQGYGLSEFPNIATSLRADEARTHAGSAGRVLPHTEMAVRTDSDEIVAAGEGEILLRSPATMRGYFNKPAESEAAFRDGWLNTGDRGSVDDEGYLTLTGRVKDMIISGGLNVYPAEIEETLHLVSRRAGFVLSEVTVVGVADDTWGEIPVAVCGEDLARDKVDALLSGCREHLASYKVPKALLHYEQPLPRTATGKILKRELRPWAQANIRHREDAR</sequence>
<comment type="caution">
    <text evidence="5">The sequence shown here is derived from an EMBL/GenBank/DDBJ whole genome shotgun (WGS) entry which is preliminary data.</text>
</comment>
<dbReference type="InterPro" id="IPR000873">
    <property type="entry name" value="AMP-dep_synth/lig_dom"/>
</dbReference>
<dbReference type="Pfam" id="PF00501">
    <property type="entry name" value="AMP-binding"/>
    <property type="match status" value="1"/>
</dbReference>
<dbReference type="Gene3D" id="3.40.50.12780">
    <property type="entry name" value="N-terminal domain of ligase-like"/>
    <property type="match status" value="1"/>
</dbReference>
<evidence type="ECO:0000313" key="5">
    <source>
        <dbReference type="EMBL" id="MBF4160796.1"/>
    </source>
</evidence>
<reference evidence="5" key="1">
    <citation type="submission" date="2020-11" db="EMBL/GenBank/DDBJ databases">
        <title>Nocardioides sp. CBS4Y-1, whole genome shotgun sequence.</title>
        <authorList>
            <person name="Tuo L."/>
        </authorList>
    </citation>
    <scope>NUCLEOTIDE SEQUENCE</scope>
    <source>
        <strain evidence="5">CBS4Y-1</strain>
    </source>
</reference>
<accession>A0A930UV78</accession>
<dbReference type="AlphaFoldDB" id="A0A930UV78"/>
<name>A0A930UV78_9ACTN</name>
<evidence type="ECO:0000259" key="3">
    <source>
        <dbReference type="Pfam" id="PF00501"/>
    </source>
</evidence>
<keyword evidence="2 5" id="KW-0436">Ligase</keyword>
<dbReference type="SUPFAM" id="SSF56801">
    <property type="entry name" value="Acetyl-CoA synthetase-like"/>
    <property type="match status" value="1"/>
</dbReference>
<dbReference type="InterPro" id="IPR045851">
    <property type="entry name" value="AMP-bd_C_sf"/>
</dbReference>
<organism evidence="5 6">
    <name type="scientific">Nocardioides acrostichi</name>
    <dbReference type="NCBI Taxonomy" id="2784339"/>
    <lineage>
        <taxon>Bacteria</taxon>
        <taxon>Bacillati</taxon>
        <taxon>Actinomycetota</taxon>
        <taxon>Actinomycetes</taxon>
        <taxon>Propionibacteriales</taxon>
        <taxon>Nocardioidaceae</taxon>
        <taxon>Nocardioides</taxon>
    </lineage>
</organism>
<dbReference type="Proteomes" id="UP000656804">
    <property type="component" value="Unassembled WGS sequence"/>
</dbReference>
<dbReference type="PROSITE" id="PS00455">
    <property type="entry name" value="AMP_BINDING"/>
    <property type="match status" value="1"/>
</dbReference>
<dbReference type="RefSeq" id="WP_194501973.1">
    <property type="nucleotide sequence ID" value="NZ_JADIVZ010000001.1"/>
</dbReference>
<dbReference type="PANTHER" id="PTHR43201">
    <property type="entry name" value="ACYL-COA SYNTHETASE"/>
    <property type="match status" value="1"/>
</dbReference>
<dbReference type="Pfam" id="PF13193">
    <property type="entry name" value="AMP-binding_C"/>
    <property type="match status" value="1"/>
</dbReference>
<feature type="domain" description="AMP-dependent synthetase/ligase" evidence="3">
    <location>
        <begin position="20"/>
        <end position="406"/>
    </location>
</feature>
<evidence type="ECO:0000256" key="2">
    <source>
        <dbReference type="ARBA" id="ARBA00022598"/>
    </source>
</evidence>
<gene>
    <name evidence="5" type="ORF">ISG29_03785</name>
</gene>
<dbReference type="GO" id="GO:0006631">
    <property type="term" value="P:fatty acid metabolic process"/>
    <property type="evidence" value="ECO:0007669"/>
    <property type="project" value="TreeGrafter"/>
</dbReference>
<evidence type="ECO:0000313" key="6">
    <source>
        <dbReference type="Proteomes" id="UP000656804"/>
    </source>
</evidence>
<dbReference type="InterPro" id="IPR020845">
    <property type="entry name" value="AMP-binding_CS"/>
</dbReference>
<dbReference type="GO" id="GO:0031956">
    <property type="term" value="F:medium-chain fatty acid-CoA ligase activity"/>
    <property type="evidence" value="ECO:0007669"/>
    <property type="project" value="TreeGrafter"/>
</dbReference>
<evidence type="ECO:0000259" key="4">
    <source>
        <dbReference type="Pfam" id="PF13193"/>
    </source>
</evidence>
<dbReference type="PANTHER" id="PTHR43201:SF5">
    <property type="entry name" value="MEDIUM-CHAIN ACYL-COA LIGASE ACSF2, MITOCHONDRIAL"/>
    <property type="match status" value="1"/>
</dbReference>
<protein>
    <submittedName>
        <fullName evidence="5">Acyl--CoA ligase</fullName>
    </submittedName>
</protein>
<proteinExistence type="inferred from homology"/>
<keyword evidence="6" id="KW-1185">Reference proteome</keyword>
<evidence type="ECO:0000256" key="1">
    <source>
        <dbReference type="ARBA" id="ARBA00006432"/>
    </source>
</evidence>
<dbReference type="EMBL" id="JADIVZ010000001">
    <property type="protein sequence ID" value="MBF4160796.1"/>
    <property type="molecule type" value="Genomic_DNA"/>
</dbReference>
<feature type="domain" description="AMP-binding enzyme C-terminal" evidence="4">
    <location>
        <begin position="473"/>
        <end position="536"/>
    </location>
</feature>
<dbReference type="InterPro" id="IPR025110">
    <property type="entry name" value="AMP-bd_C"/>
</dbReference>
<dbReference type="InterPro" id="IPR042099">
    <property type="entry name" value="ANL_N_sf"/>
</dbReference>